<dbReference type="KEGG" id="emt:CPZ25_018895"/>
<sequence>MRKEIQKYRLFHRYRILILMIFFIGLWISWFFMGNIHAILTQNPIGIENIEEGRAMLLKQAFTIDIFASSTFRYTMILMPVLVCSMSLLFIWEKKGLFNFSFIRKEKPRKVIIKSLGIHAFVTGCAFYLIFIFFLTIGLLFNESTMTIPRKSFDFIVGYNYSQNNAYLYYVLDGFIKFFAFGFVYSLFSDSVSLLTSKDYLCIIIPVLYYFGMSVIFSSGLQVFALAPVYTQGFTSFENMPLWMAFTPLFVPLAFSVFAIIYSLRRHEKYVS</sequence>
<name>A0A4P9CC97_EUBML</name>
<keyword evidence="1" id="KW-0472">Membrane</keyword>
<keyword evidence="3" id="KW-1185">Reference proteome</keyword>
<proteinExistence type="predicted"/>
<evidence type="ECO:0000313" key="3">
    <source>
        <dbReference type="Proteomes" id="UP000218387"/>
    </source>
</evidence>
<accession>A0A4P9CC97</accession>
<feature type="transmembrane region" description="Helical" evidence="1">
    <location>
        <begin position="72"/>
        <end position="92"/>
    </location>
</feature>
<dbReference type="Proteomes" id="UP000218387">
    <property type="component" value="Chromosome"/>
</dbReference>
<keyword evidence="1" id="KW-1133">Transmembrane helix</keyword>
<organism evidence="2 3">
    <name type="scientific">Eubacterium maltosivorans</name>
    <dbReference type="NCBI Taxonomy" id="2041044"/>
    <lineage>
        <taxon>Bacteria</taxon>
        <taxon>Bacillati</taxon>
        <taxon>Bacillota</taxon>
        <taxon>Clostridia</taxon>
        <taxon>Eubacteriales</taxon>
        <taxon>Eubacteriaceae</taxon>
        <taxon>Eubacterium</taxon>
    </lineage>
</organism>
<feature type="transmembrane region" description="Helical" evidence="1">
    <location>
        <begin position="167"/>
        <end position="188"/>
    </location>
</feature>
<dbReference type="RefSeq" id="WP_074616661.1">
    <property type="nucleotide sequence ID" value="NZ_CP029487.1"/>
</dbReference>
<keyword evidence="1" id="KW-0812">Transmembrane</keyword>
<reference evidence="2 3" key="1">
    <citation type="submission" date="2018-05" db="EMBL/GenBank/DDBJ databases">
        <title>Genome comparison of Eubacterium sp.</title>
        <authorList>
            <person name="Feng Y."/>
            <person name="Sanchez-Andrea I."/>
            <person name="Stams A.J.M."/>
            <person name="De Vos W.M."/>
        </authorList>
    </citation>
    <scope>NUCLEOTIDE SEQUENCE [LARGE SCALE GENOMIC DNA]</scope>
    <source>
        <strain evidence="2 3">YI</strain>
    </source>
</reference>
<feature type="transmembrane region" description="Helical" evidence="1">
    <location>
        <begin position="113"/>
        <end position="141"/>
    </location>
</feature>
<feature type="transmembrane region" description="Helical" evidence="1">
    <location>
        <begin position="242"/>
        <end position="264"/>
    </location>
</feature>
<feature type="transmembrane region" description="Helical" evidence="1">
    <location>
        <begin position="200"/>
        <end position="230"/>
    </location>
</feature>
<gene>
    <name evidence="2" type="ORF">CPZ25_018895</name>
</gene>
<evidence type="ECO:0000313" key="2">
    <source>
        <dbReference type="EMBL" id="QCT73294.1"/>
    </source>
</evidence>
<evidence type="ECO:0000256" key="1">
    <source>
        <dbReference type="SAM" id="Phobius"/>
    </source>
</evidence>
<protein>
    <submittedName>
        <fullName evidence="2">Uncharacterized protein</fullName>
    </submittedName>
</protein>
<dbReference type="EMBL" id="CP029487">
    <property type="protein sequence ID" value="QCT73294.1"/>
    <property type="molecule type" value="Genomic_DNA"/>
</dbReference>
<dbReference type="AlphaFoldDB" id="A0A4P9CC97"/>
<feature type="transmembrane region" description="Helical" evidence="1">
    <location>
        <begin position="12"/>
        <end position="33"/>
    </location>
</feature>